<comment type="similarity">
    <text evidence="1">Belongs to the amidase family.</text>
</comment>
<accession>A0A8B7NAQ0</accession>
<dbReference type="GO" id="GO:0009062">
    <property type="term" value="P:fatty acid catabolic process"/>
    <property type="evidence" value="ECO:0007669"/>
    <property type="project" value="TreeGrafter"/>
</dbReference>
<feature type="active site" description="Charge relay system" evidence="3">
    <location>
        <position position="117"/>
    </location>
</feature>
<evidence type="ECO:0000259" key="4">
    <source>
        <dbReference type="Pfam" id="PF01425"/>
    </source>
</evidence>
<evidence type="ECO:0000313" key="6">
    <source>
        <dbReference type="RefSeq" id="XP_018010655.1"/>
    </source>
</evidence>
<dbReference type="AlphaFoldDB" id="A0A8B7NAQ0"/>
<dbReference type="PROSITE" id="PS00571">
    <property type="entry name" value="AMIDASES"/>
    <property type="match status" value="1"/>
</dbReference>
<dbReference type="KEGG" id="hazt:108668037"/>
<reference evidence="6" key="1">
    <citation type="submission" date="2025-08" db="UniProtKB">
        <authorList>
            <consortium name="RefSeq"/>
        </authorList>
    </citation>
    <scope>IDENTIFICATION</scope>
    <source>
        <tissue evidence="6">Whole organism</tissue>
    </source>
</reference>
<feature type="domain" description="Amidase" evidence="4">
    <location>
        <begin position="66"/>
        <end position="533"/>
    </location>
</feature>
<dbReference type="InterPro" id="IPR020556">
    <property type="entry name" value="Amidase_CS"/>
</dbReference>
<feature type="active site" description="Acyl-ester intermediate" evidence="3">
    <location>
        <position position="216"/>
    </location>
</feature>
<sequence length="547" mass="59284">MEASLENLYRDHRMKAEVKRQSLEQELITVGGENILLTNQRRQVLMLKPTDLLVQLRQGKLSAGTVVESYQAKALEVTKRTNCITEFIPDARAWAEALDKLAPDERRALHGLPVSVKDNVMVKGLDCTLGLLKKVGQPAPVDADVVAVLKELGAVPFVKTNVSQICLTPGCSNPLWGKTIHPLDPTRSPGGSSGGEGALISEGGSVFGLGTDMGGSVRVPSNWCGLTGFKPTSKRISNVGVANVPGPVGAYGTVGMIGRDGAFVAEAVKAIFSSNFNALDPEVPPLPWNDSVYLSKKALRVGWFDSTALFPSTPGVKRAVAQAVAAFKVLGHEVVQFTIPKAAEMLKIYLNLLMADHGELAKSLLDGEILDDELNWFMEISAGMPHDERNNAKLRREFGDLAVEYDLVELATISDLWAKIGERRTIFDNFLKAWRAAGLDILLCPVTPAPATKAEHVGKISSCLLTTMLFNLLDCPAVAVPVTHQTMDDEKNIQDYPVTDYIHGIFKQDATNAVGLPLGVQLVALPYCEELLCRALAELSNFLNYKC</sequence>
<dbReference type="Proteomes" id="UP000694843">
    <property type="component" value="Unplaced"/>
</dbReference>
<gene>
    <name evidence="6" type="primary">LOC108668037</name>
</gene>
<dbReference type="OrthoDB" id="6428749at2759"/>
<evidence type="ECO:0000256" key="2">
    <source>
        <dbReference type="ARBA" id="ARBA00022801"/>
    </source>
</evidence>
<dbReference type="GO" id="GO:0017064">
    <property type="term" value="F:fatty acid amide hydrolase activity"/>
    <property type="evidence" value="ECO:0007669"/>
    <property type="project" value="TreeGrafter"/>
</dbReference>
<organism evidence="5 6">
    <name type="scientific">Hyalella azteca</name>
    <name type="common">Amphipod</name>
    <dbReference type="NCBI Taxonomy" id="294128"/>
    <lineage>
        <taxon>Eukaryota</taxon>
        <taxon>Metazoa</taxon>
        <taxon>Ecdysozoa</taxon>
        <taxon>Arthropoda</taxon>
        <taxon>Crustacea</taxon>
        <taxon>Multicrustacea</taxon>
        <taxon>Malacostraca</taxon>
        <taxon>Eumalacostraca</taxon>
        <taxon>Peracarida</taxon>
        <taxon>Amphipoda</taxon>
        <taxon>Senticaudata</taxon>
        <taxon>Talitrida</taxon>
        <taxon>Talitroidea</taxon>
        <taxon>Hyalellidae</taxon>
        <taxon>Hyalella</taxon>
    </lineage>
</organism>
<dbReference type="Pfam" id="PF01425">
    <property type="entry name" value="Amidase"/>
    <property type="match status" value="1"/>
</dbReference>
<keyword evidence="5" id="KW-1185">Reference proteome</keyword>
<evidence type="ECO:0000256" key="3">
    <source>
        <dbReference type="PIRSR" id="PIRSR001221-1"/>
    </source>
</evidence>
<dbReference type="Gene3D" id="3.90.1300.10">
    <property type="entry name" value="Amidase signature (AS) domain"/>
    <property type="match status" value="1"/>
</dbReference>
<dbReference type="InterPro" id="IPR036928">
    <property type="entry name" value="AS_sf"/>
</dbReference>
<feature type="active site" description="Charge relay system" evidence="3">
    <location>
        <position position="192"/>
    </location>
</feature>
<dbReference type="OMA" id="LAWQEEL"/>
<evidence type="ECO:0000313" key="5">
    <source>
        <dbReference type="Proteomes" id="UP000694843"/>
    </source>
</evidence>
<dbReference type="PIRSF" id="PIRSF001221">
    <property type="entry name" value="Amidase_fungi"/>
    <property type="match status" value="1"/>
</dbReference>
<dbReference type="PANTHER" id="PTHR45847:SF6">
    <property type="entry name" value="FATTY ACID AMIDE HYDROLASE"/>
    <property type="match status" value="1"/>
</dbReference>
<dbReference type="GO" id="GO:0004040">
    <property type="term" value="F:amidase activity"/>
    <property type="evidence" value="ECO:0007669"/>
    <property type="project" value="TreeGrafter"/>
</dbReference>
<keyword evidence="2 6" id="KW-0378">Hydrolase</keyword>
<dbReference type="RefSeq" id="XP_018010655.1">
    <property type="nucleotide sequence ID" value="XM_018155166.2"/>
</dbReference>
<dbReference type="GeneID" id="108668037"/>
<protein>
    <submittedName>
        <fullName evidence="6">Fatty-acid amide hydrolase 1</fullName>
    </submittedName>
</protein>
<dbReference type="PANTHER" id="PTHR45847">
    <property type="entry name" value="FATTY ACID AMIDE HYDROLASE"/>
    <property type="match status" value="1"/>
</dbReference>
<evidence type="ECO:0000256" key="1">
    <source>
        <dbReference type="ARBA" id="ARBA00009199"/>
    </source>
</evidence>
<name>A0A8B7NAQ0_HYAAZ</name>
<dbReference type="InterPro" id="IPR023631">
    <property type="entry name" value="Amidase_dom"/>
</dbReference>
<proteinExistence type="inferred from homology"/>
<dbReference type="SUPFAM" id="SSF75304">
    <property type="entry name" value="Amidase signature (AS) enzymes"/>
    <property type="match status" value="1"/>
</dbReference>
<dbReference type="InterPro" id="IPR052096">
    <property type="entry name" value="Endocannabinoid_amidase"/>
</dbReference>